<reference evidence="1 2" key="1">
    <citation type="journal article" date="2024" name="Front Chem Biol">
        <title>Unveiling the potential of Daldinia eschscholtzii MFLUCC 19-0629 through bioactivity and bioinformatics studies for enhanced sustainable agriculture production.</title>
        <authorList>
            <person name="Brooks S."/>
            <person name="Weaver J.A."/>
            <person name="Klomchit A."/>
            <person name="Alharthi S.A."/>
            <person name="Onlamun T."/>
            <person name="Nurani R."/>
            <person name="Vong T.K."/>
            <person name="Alberti F."/>
            <person name="Greco C."/>
        </authorList>
    </citation>
    <scope>NUCLEOTIDE SEQUENCE [LARGE SCALE GENOMIC DNA]</scope>
    <source>
        <strain evidence="1">MFLUCC 19-0629</strain>
    </source>
</reference>
<evidence type="ECO:0008006" key="3">
    <source>
        <dbReference type="Google" id="ProtNLM"/>
    </source>
</evidence>
<dbReference type="InterPro" id="IPR022025">
    <property type="entry name" value="Amidoligase_2"/>
</dbReference>
<comment type="caution">
    <text evidence="1">The sequence shown here is derived from an EMBL/GenBank/DDBJ whole genome shotgun (WGS) entry which is preliminary data.</text>
</comment>
<dbReference type="PANTHER" id="PTHR36847">
    <property type="entry name" value="AMIDOLIGASE ENZYME"/>
    <property type="match status" value="1"/>
</dbReference>
<protein>
    <recommendedName>
        <fullName evidence="3">Fungal-type protein kinase domain-containing protein</fullName>
    </recommendedName>
</protein>
<dbReference type="EMBL" id="JBANMG010000001">
    <property type="protein sequence ID" value="KAK6957552.1"/>
    <property type="molecule type" value="Genomic_DNA"/>
</dbReference>
<dbReference type="Pfam" id="PF12224">
    <property type="entry name" value="Amidoligase_2"/>
    <property type="match status" value="1"/>
</dbReference>
<proteinExistence type="predicted"/>
<keyword evidence="2" id="KW-1185">Reference proteome</keyword>
<dbReference type="PANTHER" id="PTHR36847:SF1">
    <property type="entry name" value="AMIDOLIGASE ENZYME"/>
    <property type="match status" value="1"/>
</dbReference>
<accession>A0AAX6MZE7</accession>
<dbReference type="AlphaFoldDB" id="A0AAX6MZE7"/>
<sequence length="456" mass="52929">MPEEKDQEYGKDPHPRERRWISRRMSIAPIDRSDDSDPDTILFKHYAIRRIVRLLLRNNIHAHDAMATAHRDDMEESDFEDEVRPDWAAVARRFTVNARYDPNRTHYQNGLIGYAFVDEFHKFCQENGLDILKMKDADIELVRDRVDECLYDWPSSIHREQVTTNFDYKLSKSWEDRKVLDVASLGTAEDPTHVRVVRLKGRYKAWSVVEDVSVDGYGMTPARYEIPRFHESVTPMEDYYWFGAEVVSPPLAFDSPQSVASIQKVCSVLRGNLRCHKPMEVSTGFHVHLGHKHGWNLLQMKRFITLWVLVESRFIHLHRKDRGAERMAIWCANLLDGTCLARALFHQDAYERFKRAGCKPRSSPGEKARNMGNMREHVDVTEIEERESEFIENIWQYTTISELTDAVSGAEDEDGDFIRPALRVRIRGNKKSEPPTTVSPGTIEVRTMHGTLDADQ</sequence>
<evidence type="ECO:0000313" key="2">
    <source>
        <dbReference type="Proteomes" id="UP001369815"/>
    </source>
</evidence>
<evidence type="ECO:0000313" key="1">
    <source>
        <dbReference type="EMBL" id="KAK6957552.1"/>
    </source>
</evidence>
<dbReference type="Proteomes" id="UP001369815">
    <property type="component" value="Unassembled WGS sequence"/>
</dbReference>
<organism evidence="1 2">
    <name type="scientific">Daldinia eschscholtzii</name>
    <dbReference type="NCBI Taxonomy" id="292717"/>
    <lineage>
        <taxon>Eukaryota</taxon>
        <taxon>Fungi</taxon>
        <taxon>Dikarya</taxon>
        <taxon>Ascomycota</taxon>
        <taxon>Pezizomycotina</taxon>
        <taxon>Sordariomycetes</taxon>
        <taxon>Xylariomycetidae</taxon>
        <taxon>Xylariales</taxon>
        <taxon>Hypoxylaceae</taxon>
        <taxon>Daldinia</taxon>
    </lineage>
</organism>
<name>A0AAX6MZE7_9PEZI</name>
<gene>
    <name evidence="1" type="ORF">Daesc_000339</name>
</gene>